<evidence type="ECO:0000313" key="6">
    <source>
        <dbReference type="EMBL" id="KAG0659994.1"/>
    </source>
</evidence>
<dbReference type="OrthoDB" id="1068353at2759"/>
<dbReference type="InterPro" id="IPR016067">
    <property type="entry name" value="S-AdoMet_deCO2ase_core"/>
</dbReference>
<dbReference type="GO" id="GO:0005829">
    <property type="term" value="C:cytosol"/>
    <property type="evidence" value="ECO:0007669"/>
    <property type="project" value="TreeGrafter"/>
</dbReference>
<feature type="compositionally biased region" description="Low complexity" evidence="5">
    <location>
        <begin position="251"/>
        <end position="261"/>
    </location>
</feature>
<dbReference type="PANTHER" id="PTHR11570">
    <property type="entry name" value="S-ADENOSYLMETHIONINE DECARBOXYLASE"/>
    <property type="match status" value="1"/>
</dbReference>
<sequence length="498" mass="54102">MVSPLAANGENAAVTVMDDSSPGPFEGKSSRTAYQIPAPMAKLGRSGETPRDLVEKSVWDNMLDEVQCKVLSVIEGEEVDAYLLSESSMFVWPHKLILKTCGTTTLLLGIPTLLRIASETCGFKGVWRCFYSRKTFMFPDRQRGPHKDWNAEMAFLDKLFENSSAYTVGRMNGDHWLLYLTPPRDDVLLPHALESSVALPPSKPDTSLSALSASLTTTPSALPPPPSSSSAAAIPRSPTRRHAPLPPPSSVVPGSFRPRSPAGGRPDQTLEILMTQLSTNACRKFYHPSSTPDLPVPYTSPLCPSDPLVVDGDAHALGSRLSDDLGLTAILPGATIDSFLFAPCGFSQNAVRGDRYATVHVTPEEAYSYASFECNFDFGGASPSSSGQTPANGGEEGVAAGLDTAEGIKRSTESLQELVEKVLRIFEPAKLTLTLFVSDDEDDATAGDRAKVHEGMRQLLNPELLEKYERVDRILYEFEGYVLVYAVFQQRQQQVVAQ</sequence>
<dbReference type="GO" id="GO:0008295">
    <property type="term" value="P:spermidine biosynthetic process"/>
    <property type="evidence" value="ECO:0007669"/>
    <property type="project" value="UniProtKB-KW"/>
</dbReference>
<comment type="caution">
    <text evidence="6">The sequence shown here is derived from an EMBL/GenBank/DDBJ whole genome shotgun (WGS) entry which is preliminary data.</text>
</comment>
<comment type="similarity">
    <text evidence="2">Belongs to the eukaryotic AdoMetDC family.</text>
</comment>
<keyword evidence="3" id="KW-0745">Spermidine biosynthesis</keyword>
<dbReference type="Pfam" id="PF01536">
    <property type="entry name" value="SAM_decarbox"/>
    <property type="match status" value="3"/>
</dbReference>
<dbReference type="SUPFAM" id="SSF56276">
    <property type="entry name" value="S-adenosylmethionine decarboxylase"/>
    <property type="match status" value="1"/>
</dbReference>
<keyword evidence="7" id="KW-1185">Reference proteome</keyword>
<dbReference type="PANTHER" id="PTHR11570:SF0">
    <property type="entry name" value="S-ADENOSYLMETHIONINE DECARBOXYLASE PROENZYME"/>
    <property type="match status" value="1"/>
</dbReference>
<dbReference type="EMBL" id="PUHQ01000048">
    <property type="protein sequence ID" value="KAG0659994.1"/>
    <property type="molecule type" value="Genomic_DNA"/>
</dbReference>
<dbReference type="GO" id="GO:0006597">
    <property type="term" value="P:spermine biosynthetic process"/>
    <property type="evidence" value="ECO:0007669"/>
    <property type="project" value="TreeGrafter"/>
</dbReference>
<reference evidence="6 7" key="1">
    <citation type="submission" date="2020-11" db="EMBL/GenBank/DDBJ databases">
        <title>Kefir isolates.</title>
        <authorList>
            <person name="Marcisauskas S."/>
            <person name="Kim Y."/>
            <person name="Blasche S."/>
        </authorList>
    </citation>
    <scope>NUCLEOTIDE SEQUENCE [LARGE SCALE GENOMIC DNA]</scope>
    <source>
        <strain evidence="6 7">KR</strain>
    </source>
</reference>
<feature type="region of interest" description="Disordered" evidence="5">
    <location>
        <begin position="198"/>
        <end position="267"/>
    </location>
</feature>
<dbReference type="InterPro" id="IPR018166">
    <property type="entry name" value="S-AdoMet_deCO2ase_CS"/>
</dbReference>
<protein>
    <submittedName>
        <fullName evidence="6">Spermidine resistance protein</fullName>
    </submittedName>
</protein>
<evidence type="ECO:0000256" key="3">
    <source>
        <dbReference type="ARBA" id="ARBA00023066"/>
    </source>
</evidence>
<feature type="compositionally biased region" description="Low complexity" evidence="5">
    <location>
        <begin position="206"/>
        <end position="220"/>
    </location>
</feature>
<dbReference type="InterPro" id="IPR048283">
    <property type="entry name" value="AdoMetDC-like"/>
</dbReference>
<evidence type="ECO:0000256" key="2">
    <source>
        <dbReference type="ARBA" id="ARBA00008466"/>
    </source>
</evidence>
<evidence type="ECO:0000256" key="4">
    <source>
        <dbReference type="ARBA" id="ARBA00023115"/>
    </source>
</evidence>
<dbReference type="Gene3D" id="3.60.90.10">
    <property type="entry name" value="S-adenosylmethionine decarboxylase"/>
    <property type="match status" value="2"/>
</dbReference>
<keyword evidence="4" id="KW-0620">Polyamine biosynthesis</keyword>
<dbReference type="PROSITE" id="PS01336">
    <property type="entry name" value="ADOMETDC"/>
    <property type="match status" value="1"/>
</dbReference>
<organism evidence="6 7">
    <name type="scientific">Rhodotorula mucilaginosa</name>
    <name type="common">Yeast</name>
    <name type="synonym">Rhodotorula rubra</name>
    <dbReference type="NCBI Taxonomy" id="5537"/>
    <lineage>
        <taxon>Eukaryota</taxon>
        <taxon>Fungi</taxon>
        <taxon>Dikarya</taxon>
        <taxon>Basidiomycota</taxon>
        <taxon>Pucciniomycotina</taxon>
        <taxon>Microbotryomycetes</taxon>
        <taxon>Sporidiobolales</taxon>
        <taxon>Sporidiobolaceae</taxon>
        <taxon>Rhodotorula</taxon>
    </lineage>
</organism>
<dbReference type="Proteomes" id="UP000777482">
    <property type="component" value="Unassembled WGS sequence"/>
</dbReference>
<accession>A0A9P7B4W7</accession>
<gene>
    <name evidence="6" type="primary">SPE2</name>
    <name evidence="6" type="ORF">C6P46_004795</name>
</gene>
<name>A0A9P7B4W7_RHOMI</name>
<dbReference type="AlphaFoldDB" id="A0A9P7B4W7"/>
<dbReference type="GO" id="GO:0004014">
    <property type="term" value="F:adenosylmethionine decarboxylase activity"/>
    <property type="evidence" value="ECO:0007669"/>
    <property type="project" value="InterPro"/>
</dbReference>
<evidence type="ECO:0000256" key="5">
    <source>
        <dbReference type="SAM" id="MobiDB-lite"/>
    </source>
</evidence>
<evidence type="ECO:0000313" key="7">
    <source>
        <dbReference type="Proteomes" id="UP000777482"/>
    </source>
</evidence>
<evidence type="ECO:0000256" key="1">
    <source>
        <dbReference type="ARBA" id="ARBA00004911"/>
    </source>
</evidence>
<proteinExistence type="inferred from homology"/>
<comment type="pathway">
    <text evidence="1">Amine and polyamine biosynthesis; S-adenosylmethioninamine biosynthesis; S-adenosylmethioninamine from S-adenosyl-L-methionine: step 1/1.</text>
</comment>